<dbReference type="Proteomes" id="UP000541535">
    <property type="component" value="Unassembled WGS sequence"/>
</dbReference>
<dbReference type="SUPFAM" id="SSF55781">
    <property type="entry name" value="GAF domain-like"/>
    <property type="match status" value="1"/>
</dbReference>
<keyword evidence="4" id="KW-1185">Reference proteome</keyword>
<evidence type="ECO:0008006" key="5">
    <source>
        <dbReference type="Google" id="ProtNLM"/>
    </source>
</evidence>
<feature type="transmembrane region" description="Helical" evidence="2">
    <location>
        <begin position="292"/>
        <end position="310"/>
    </location>
</feature>
<name>A0A7W5B689_9BURK</name>
<feature type="transmembrane region" description="Helical" evidence="2">
    <location>
        <begin position="390"/>
        <end position="408"/>
    </location>
</feature>
<keyword evidence="2" id="KW-0812">Transmembrane</keyword>
<feature type="transmembrane region" description="Helical" evidence="2">
    <location>
        <begin position="256"/>
        <end position="280"/>
    </location>
</feature>
<proteinExistence type="predicted"/>
<feature type="transmembrane region" description="Helical" evidence="2">
    <location>
        <begin position="232"/>
        <end position="250"/>
    </location>
</feature>
<sequence>MTRTRLASSLWKWLIAALALSSALLLVFELSAGIPALLIDGRQGSLGARLNDQLGESEEAQSSHYLTILELAPDSPLRAAGAQPGDKLKFDRPLDRWRKFLVGEPVGLTLYRGDSERHLRLAAQAARPTFAEQFDYWGRFLVGATSILFSLLIGFKRAEVRCYRYLAAVFAALSLMYFFTFNYSPPSFFYRFSKAANLTTYPLVWYWCVCFALLYQPYAQQGLRRWLTRSRPVYGTLAVGTAAYSCWFALGHEAPLLWLMIFLSISGGLGLTITSLYHGWQATHGEIRQRHVWLMASFLTGAVPGMLAFIPALDASYNGMRITAFAAVSGQLLMYMGLAYAVLRVRVFSFDFAVHRMLVYTVLSILLLALVGCMEWLAKTLLKGGGPQHSMALFTATVLVGYLLLHQLHRHIERWMRRIFFSKWHAKENQLRHYVEEAEHITAMDALLASCRAAVDNFTGQAGCAIYLRQAGGEYTLATSTLAGVPLAVAESDAMLPALRAEMDALLFKQVGTAMRGEIALPMGHRGALNGFIVVGAKADGLAYRPDECEVLHYTAHQIGLDLHALRVAALESELRQMESKAAEQGETLAALAERGRQARSLL</sequence>
<accession>A0A7W5B689</accession>
<feature type="coiled-coil region" evidence="1">
    <location>
        <begin position="561"/>
        <end position="595"/>
    </location>
</feature>
<evidence type="ECO:0000313" key="3">
    <source>
        <dbReference type="EMBL" id="MBB3117327.1"/>
    </source>
</evidence>
<protein>
    <recommendedName>
        <fullName evidence="5">GAF domain-containing protein</fullName>
    </recommendedName>
</protein>
<dbReference type="RefSeq" id="WP_183439289.1">
    <property type="nucleotide sequence ID" value="NZ_JACHXD010000001.1"/>
</dbReference>
<evidence type="ECO:0000313" key="4">
    <source>
        <dbReference type="Proteomes" id="UP000541535"/>
    </source>
</evidence>
<feature type="transmembrane region" description="Helical" evidence="2">
    <location>
        <begin position="322"/>
        <end position="345"/>
    </location>
</feature>
<keyword evidence="2" id="KW-0472">Membrane</keyword>
<comment type="caution">
    <text evidence="3">The sequence shown here is derived from an EMBL/GenBank/DDBJ whole genome shotgun (WGS) entry which is preliminary data.</text>
</comment>
<gene>
    <name evidence="3" type="ORF">FHS03_000346</name>
</gene>
<feature type="transmembrane region" description="Helical" evidence="2">
    <location>
        <begin position="203"/>
        <end position="220"/>
    </location>
</feature>
<dbReference type="AlphaFoldDB" id="A0A7W5B689"/>
<keyword evidence="2" id="KW-1133">Transmembrane helix</keyword>
<dbReference type="EMBL" id="JACHXD010000001">
    <property type="protein sequence ID" value="MBB3117327.1"/>
    <property type="molecule type" value="Genomic_DNA"/>
</dbReference>
<feature type="transmembrane region" description="Helical" evidence="2">
    <location>
        <begin position="162"/>
        <end position="183"/>
    </location>
</feature>
<feature type="transmembrane region" description="Helical" evidence="2">
    <location>
        <begin position="136"/>
        <end position="155"/>
    </location>
</feature>
<evidence type="ECO:0000256" key="1">
    <source>
        <dbReference type="SAM" id="Coils"/>
    </source>
</evidence>
<organism evidence="3 4">
    <name type="scientific">Pseudoduganella violacea</name>
    <dbReference type="NCBI Taxonomy" id="1715466"/>
    <lineage>
        <taxon>Bacteria</taxon>
        <taxon>Pseudomonadati</taxon>
        <taxon>Pseudomonadota</taxon>
        <taxon>Betaproteobacteria</taxon>
        <taxon>Burkholderiales</taxon>
        <taxon>Oxalobacteraceae</taxon>
        <taxon>Telluria group</taxon>
        <taxon>Pseudoduganella</taxon>
    </lineage>
</organism>
<keyword evidence="1" id="KW-0175">Coiled coil</keyword>
<reference evidence="3 4" key="1">
    <citation type="submission" date="2020-08" db="EMBL/GenBank/DDBJ databases">
        <title>Genomic Encyclopedia of Type Strains, Phase III (KMG-III): the genomes of soil and plant-associated and newly described type strains.</title>
        <authorList>
            <person name="Whitman W."/>
        </authorList>
    </citation>
    <scope>NUCLEOTIDE SEQUENCE [LARGE SCALE GENOMIC DNA]</scope>
    <source>
        <strain evidence="3 4">CECT 8897</strain>
    </source>
</reference>
<evidence type="ECO:0000256" key="2">
    <source>
        <dbReference type="SAM" id="Phobius"/>
    </source>
</evidence>
<feature type="transmembrane region" description="Helical" evidence="2">
    <location>
        <begin position="357"/>
        <end position="378"/>
    </location>
</feature>